<organism evidence="4 5">
    <name type="scientific">Cirrhinus molitorella</name>
    <name type="common">mud carp</name>
    <dbReference type="NCBI Taxonomy" id="172907"/>
    <lineage>
        <taxon>Eukaryota</taxon>
        <taxon>Metazoa</taxon>
        <taxon>Chordata</taxon>
        <taxon>Craniata</taxon>
        <taxon>Vertebrata</taxon>
        <taxon>Euteleostomi</taxon>
        <taxon>Actinopterygii</taxon>
        <taxon>Neopterygii</taxon>
        <taxon>Teleostei</taxon>
        <taxon>Ostariophysi</taxon>
        <taxon>Cypriniformes</taxon>
        <taxon>Cyprinidae</taxon>
        <taxon>Labeoninae</taxon>
        <taxon>Labeonini</taxon>
        <taxon>Cirrhinus</taxon>
    </lineage>
</organism>
<keyword evidence="2" id="KW-0732">Signal</keyword>
<evidence type="ECO:0000256" key="2">
    <source>
        <dbReference type="SAM" id="SignalP"/>
    </source>
</evidence>
<dbReference type="PANTHER" id="PTHR18952:SF200">
    <property type="entry name" value="CARBONIC ANHYDRASE"/>
    <property type="match status" value="1"/>
</dbReference>
<feature type="signal peptide" evidence="2">
    <location>
        <begin position="1"/>
        <end position="20"/>
    </location>
</feature>
<protein>
    <recommendedName>
        <fullName evidence="3">Alpha-carbonic anhydrase domain-containing protein</fullName>
    </recommendedName>
</protein>
<dbReference type="GO" id="GO:0005886">
    <property type="term" value="C:plasma membrane"/>
    <property type="evidence" value="ECO:0007669"/>
    <property type="project" value="TreeGrafter"/>
</dbReference>
<gene>
    <name evidence="4" type="ORF">Q8A67_020980</name>
</gene>
<dbReference type="InterPro" id="IPR023561">
    <property type="entry name" value="Carbonic_anhydrase_a-class"/>
</dbReference>
<sequence length="299" mass="33151">MMKTWFMTCIVAFLLPVSHGAPTSVAWCYHMPSCSDVTWPIIAEKDCNGSQQSPIDIITANVQANANLTSLNFTGYDDNTTLTEIKNTGKTIKVTLDHKKMHVEGGDLPGLFASTQFHLHWGNGSFMPGSEHTLDGKQYPMEATYDTGKPESWKTLTSYLSEIANAGDKACITQYISMDDLLPGVDRTKYYRYLGSLTTPNCNEGVIWTVFKDPIKVSWDLINLFSTSVYVNKAANSPLMVDTFRGVQPVNGRIVMSQVAGTRAVNLVSQTASNFVLDLSSDCETPEPYLAFDFETVYW</sequence>
<dbReference type="EMBL" id="JAUYZG010000020">
    <property type="protein sequence ID" value="KAK2876884.1"/>
    <property type="molecule type" value="Genomic_DNA"/>
</dbReference>
<dbReference type="PROSITE" id="PS51144">
    <property type="entry name" value="ALPHA_CA_2"/>
    <property type="match status" value="1"/>
</dbReference>
<comment type="caution">
    <text evidence="4">The sequence shown here is derived from an EMBL/GenBank/DDBJ whole genome shotgun (WGS) entry which is preliminary data.</text>
</comment>
<dbReference type="GO" id="GO:0004089">
    <property type="term" value="F:carbonate dehydratase activity"/>
    <property type="evidence" value="ECO:0007669"/>
    <property type="project" value="InterPro"/>
</dbReference>
<dbReference type="Pfam" id="PF00194">
    <property type="entry name" value="Carb_anhydrase"/>
    <property type="match status" value="2"/>
</dbReference>
<dbReference type="SUPFAM" id="SSF51069">
    <property type="entry name" value="Carbonic anhydrase"/>
    <property type="match status" value="1"/>
</dbReference>
<evidence type="ECO:0000259" key="3">
    <source>
        <dbReference type="PROSITE" id="PS51144"/>
    </source>
</evidence>
<dbReference type="Proteomes" id="UP001187343">
    <property type="component" value="Unassembled WGS sequence"/>
</dbReference>
<dbReference type="GO" id="GO:0008270">
    <property type="term" value="F:zinc ion binding"/>
    <property type="evidence" value="ECO:0007669"/>
    <property type="project" value="InterPro"/>
</dbReference>
<dbReference type="SMART" id="SM01057">
    <property type="entry name" value="Carb_anhydrase"/>
    <property type="match status" value="1"/>
</dbReference>
<dbReference type="InterPro" id="IPR036398">
    <property type="entry name" value="CA_dom_sf"/>
</dbReference>
<reference evidence="4" key="1">
    <citation type="submission" date="2023-08" db="EMBL/GenBank/DDBJ databases">
        <title>Chromosome-level Genome Assembly of mud carp (Cirrhinus molitorella).</title>
        <authorList>
            <person name="Liu H."/>
        </authorList>
    </citation>
    <scope>NUCLEOTIDE SEQUENCE</scope>
    <source>
        <strain evidence="4">Prfri</strain>
        <tissue evidence="4">Muscle</tissue>
    </source>
</reference>
<keyword evidence="5" id="KW-1185">Reference proteome</keyword>
<feature type="domain" description="Alpha-carbonic anhydrase" evidence="3">
    <location>
        <begin position="25"/>
        <end position="259"/>
    </location>
</feature>
<dbReference type="InterPro" id="IPR001148">
    <property type="entry name" value="CA_dom"/>
</dbReference>
<comment type="similarity">
    <text evidence="1">Belongs to the alpha-carbonic anhydrase family.</text>
</comment>
<proteinExistence type="inferred from homology"/>
<name>A0AA88PDH6_9TELE</name>
<evidence type="ECO:0000256" key="1">
    <source>
        <dbReference type="ARBA" id="ARBA00010718"/>
    </source>
</evidence>
<feature type="chain" id="PRO_5041672471" description="Alpha-carbonic anhydrase domain-containing protein" evidence="2">
    <location>
        <begin position="21"/>
        <end position="299"/>
    </location>
</feature>
<dbReference type="Gene3D" id="3.10.200.10">
    <property type="entry name" value="Alpha carbonic anhydrase"/>
    <property type="match status" value="2"/>
</dbReference>
<dbReference type="AlphaFoldDB" id="A0AA88PDH6"/>
<evidence type="ECO:0000313" key="5">
    <source>
        <dbReference type="Proteomes" id="UP001187343"/>
    </source>
</evidence>
<dbReference type="PANTHER" id="PTHR18952">
    <property type="entry name" value="CARBONIC ANHYDRASE"/>
    <property type="match status" value="1"/>
</dbReference>
<evidence type="ECO:0000313" key="4">
    <source>
        <dbReference type="EMBL" id="KAK2876884.1"/>
    </source>
</evidence>
<accession>A0AA88PDH6</accession>